<evidence type="ECO:0000313" key="3">
    <source>
        <dbReference type="Proteomes" id="UP001331761"/>
    </source>
</evidence>
<protein>
    <submittedName>
        <fullName evidence="2">Uncharacterized protein</fullName>
    </submittedName>
</protein>
<dbReference type="AlphaFoldDB" id="A0AAN8ISI2"/>
<dbReference type="Proteomes" id="UP001331761">
    <property type="component" value="Unassembled WGS sequence"/>
</dbReference>
<proteinExistence type="predicted"/>
<keyword evidence="3" id="KW-1185">Reference proteome</keyword>
<feature type="region of interest" description="Disordered" evidence="1">
    <location>
        <begin position="97"/>
        <end position="120"/>
    </location>
</feature>
<evidence type="ECO:0000256" key="1">
    <source>
        <dbReference type="SAM" id="MobiDB-lite"/>
    </source>
</evidence>
<reference evidence="2 3" key="1">
    <citation type="submission" date="2019-10" db="EMBL/GenBank/DDBJ databases">
        <title>Assembly and Annotation for the nematode Trichostrongylus colubriformis.</title>
        <authorList>
            <person name="Martin J."/>
        </authorList>
    </citation>
    <scope>NUCLEOTIDE SEQUENCE [LARGE SCALE GENOMIC DNA]</scope>
    <source>
        <strain evidence="2">G859</strain>
        <tissue evidence="2">Whole worm</tissue>
    </source>
</reference>
<evidence type="ECO:0000313" key="2">
    <source>
        <dbReference type="EMBL" id="KAK5979967.1"/>
    </source>
</evidence>
<sequence>MEVWLKNCQMAKQYWGIHMLVASKSPEKIMTKSLRRGVTRILHSNGFRMIGLLRFDETNGNVPWTLVGFIRKLESGEEFPLLSPECLISDSVRRDDAIRKASHDDPQTYKKGPHHQYRSH</sequence>
<accession>A0AAN8ISI2</accession>
<feature type="compositionally biased region" description="Basic residues" evidence="1">
    <location>
        <begin position="111"/>
        <end position="120"/>
    </location>
</feature>
<comment type="caution">
    <text evidence="2">The sequence shown here is derived from an EMBL/GenBank/DDBJ whole genome shotgun (WGS) entry which is preliminary data.</text>
</comment>
<gene>
    <name evidence="2" type="ORF">GCK32_000068</name>
</gene>
<name>A0AAN8ISI2_TRICO</name>
<dbReference type="EMBL" id="WIXE01007861">
    <property type="protein sequence ID" value="KAK5979967.1"/>
    <property type="molecule type" value="Genomic_DNA"/>
</dbReference>
<organism evidence="2 3">
    <name type="scientific">Trichostrongylus colubriformis</name>
    <name type="common">Black scour worm</name>
    <dbReference type="NCBI Taxonomy" id="6319"/>
    <lineage>
        <taxon>Eukaryota</taxon>
        <taxon>Metazoa</taxon>
        <taxon>Ecdysozoa</taxon>
        <taxon>Nematoda</taxon>
        <taxon>Chromadorea</taxon>
        <taxon>Rhabditida</taxon>
        <taxon>Rhabditina</taxon>
        <taxon>Rhabditomorpha</taxon>
        <taxon>Strongyloidea</taxon>
        <taxon>Trichostrongylidae</taxon>
        <taxon>Trichostrongylus</taxon>
    </lineage>
</organism>
<feature type="compositionally biased region" description="Basic and acidic residues" evidence="1">
    <location>
        <begin position="97"/>
        <end position="108"/>
    </location>
</feature>